<evidence type="ECO:0000256" key="1">
    <source>
        <dbReference type="ARBA" id="ARBA00005046"/>
    </source>
</evidence>
<dbReference type="RefSeq" id="WP_344977238.1">
    <property type="nucleotide sequence ID" value="NZ_BAABFN010000002.1"/>
</dbReference>
<organism evidence="12 13">
    <name type="scientific">Compostibacter hankyongensis</name>
    <dbReference type="NCBI Taxonomy" id="1007089"/>
    <lineage>
        <taxon>Bacteria</taxon>
        <taxon>Pseudomonadati</taxon>
        <taxon>Bacteroidota</taxon>
        <taxon>Chitinophagia</taxon>
        <taxon>Chitinophagales</taxon>
        <taxon>Chitinophagaceae</taxon>
        <taxon>Compostibacter</taxon>
    </lineage>
</organism>
<dbReference type="SUPFAM" id="SSF54690">
    <property type="entry name" value="Molybdopterin synthase subunit MoaE"/>
    <property type="match status" value="1"/>
</dbReference>
<name>A0ABP8FLX1_9BACT</name>
<dbReference type="InterPro" id="IPR036563">
    <property type="entry name" value="MoaE_sf"/>
</dbReference>
<keyword evidence="13" id="KW-1185">Reference proteome</keyword>
<evidence type="ECO:0000313" key="12">
    <source>
        <dbReference type="EMBL" id="GAA4306654.1"/>
    </source>
</evidence>
<keyword evidence="5" id="KW-0501">Molybdenum cofactor biosynthesis</keyword>
<evidence type="ECO:0000256" key="5">
    <source>
        <dbReference type="ARBA" id="ARBA00023150"/>
    </source>
</evidence>
<evidence type="ECO:0000256" key="4">
    <source>
        <dbReference type="ARBA" id="ARBA00013858"/>
    </source>
</evidence>
<dbReference type="Pfam" id="PF02391">
    <property type="entry name" value="MoaE"/>
    <property type="match status" value="1"/>
</dbReference>
<evidence type="ECO:0000256" key="6">
    <source>
        <dbReference type="ARBA" id="ARBA00026066"/>
    </source>
</evidence>
<evidence type="ECO:0000256" key="3">
    <source>
        <dbReference type="ARBA" id="ARBA00011950"/>
    </source>
</evidence>
<dbReference type="InterPro" id="IPR003448">
    <property type="entry name" value="Mopterin_biosynth_MoaE"/>
</dbReference>
<dbReference type="CDD" id="cd00756">
    <property type="entry name" value="MoaE"/>
    <property type="match status" value="1"/>
</dbReference>
<dbReference type="PANTHER" id="PTHR23404">
    <property type="entry name" value="MOLYBDOPTERIN SYNTHASE RELATED"/>
    <property type="match status" value="1"/>
</dbReference>
<evidence type="ECO:0000256" key="8">
    <source>
        <dbReference type="ARBA" id="ARBA00030407"/>
    </source>
</evidence>
<proteinExistence type="inferred from homology"/>
<evidence type="ECO:0000313" key="13">
    <source>
        <dbReference type="Proteomes" id="UP001501207"/>
    </source>
</evidence>
<comment type="catalytic activity">
    <reaction evidence="11">
        <text>2 [molybdopterin-synthase sulfur-carrier protein]-C-terminal-Gly-aminoethanethioate + cyclic pyranopterin phosphate + H2O = molybdopterin + 2 [molybdopterin-synthase sulfur-carrier protein]-C-terminal Gly-Gly + 2 H(+)</text>
        <dbReference type="Rhea" id="RHEA:26333"/>
        <dbReference type="Rhea" id="RHEA-COMP:12202"/>
        <dbReference type="Rhea" id="RHEA-COMP:19907"/>
        <dbReference type="ChEBI" id="CHEBI:15377"/>
        <dbReference type="ChEBI" id="CHEBI:15378"/>
        <dbReference type="ChEBI" id="CHEBI:58698"/>
        <dbReference type="ChEBI" id="CHEBI:59648"/>
        <dbReference type="ChEBI" id="CHEBI:90778"/>
        <dbReference type="ChEBI" id="CHEBI:232372"/>
        <dbReference type="EC" id="2.8.1.12"/>
    </reaction>
</comment>
<evidence type="ECO:0000256" key="10">
    <source>
        <dbReference type="ARBA" id="ARBA00032474"/>
    </source>
</evidence>
<dbReference type="EMBL" id="BAABFN010000002">
    <property type="protein sequence ID" value="GAA4306654.1"/>
    <property type="molecule type" value="Genomic_DNA"/>
</dbReference>
<dbReference type="EC" id="2.8.1.12" evidence="3"/>
<evidence type="ECO:0000256" key="11">
    <source>
        <dbReference type="ARBA" id="ARBA00049878"/>
    </source>
</evidence>
<accession>A0ABP8FLX1</accession>
<comment type="similarity">
    <text evidence="2">Belongs to the MoaE family.</text>
</comment>
<reference evidence="13" key="1">
    <citation type="journal article" date="2019" name="Int. J. Syst. Evol. Microbiol.">
        <title>The Global Catalogue of Microorganisms (GCM) 10K type strain sequencing project: providing services to taxonomists for standard genome sequencing and annotation.</title>
        <authorList>
            <consortium name="The Broad Institute Genomics Platform"/>
            <consortium name="The Broad Institute Genome Sequencing Center for Infectious Disease"/>
            <person name="Wu L."/>
            <person name="Ma J."/>
        </authorList>
    </citation>
    <scope>NUCLEOTIDE SEQUENCE [LARGE SCALE GENOMIC DNA]</scope>
    <source>
        <strain evidence="13">JCM 17664</strain>
    </source>
</reference>
<sequence length="136" mass="15390">MLIKLVDDIDLNEAYHYLRHPGAGAVNLFIGTVRDQGQGKAVTRLSFEAYEEMALREMQKIGAGALEKWPLKKLLIVHTKGEKQVGEPVVVVGVSAPHRDVSFEACRHLIDTLKQRVPIWKKEFYTDQSSWINAHP</sequence>
<evidence type="ECO:0000256" key="9">
    <source>
        <dbReference type="ARBA" id="ARBA00030781"/>
    </source>
</evidence>
<evidence type="ECO:0000256" key="7">
    <source>
        <dbReference type="ARBA" id="ARBA00029745"/>
    </source>
</evidence>
<comment type="caution">
    <text evidence="12">The sequence shown here is derived from an EMBL/GenBank/DDBJ whole genome shotgun (WGS) entry which is preliminary data.</text>
</comment>
<protein>
    <recommendedName>
        <fullName evidence="4">Molybdopterin synthase catalytic subunit</fullName>
        <ecNumber evidence="3">2.8.1.12</ecNumber>
    </recommendedName>
    <alternativeName>
        <fullName evidence="9">MPT synthase subunit 2</fullName>
    </alternativeName>
    <alternativeName>
        <fullName evidence="7">Molybdenum cofactor biosynthesis protein E</fullName>
    </alternativeName>
    <alternativeName>
        <fullName evidence="8">Molybdopterin-converting factor large subunit</fullName>
    </alternativeName>
    <alternativeName>
        <fullName evidence="10">Molybdopterin-converting factor subunit 2</fullName>
    </alternativeName>
</protein>
<comment type="subunit">
    <text evidence="6">Heterotetramer of 2 MoaD subunits and 2 MoaE subunits. Also stable as homodimer. The enzyme changes between these two forms during catalysis.</text>
</comment>
<evidence type="ECO:0000256" key="2">
    <source>
        <dbReference type="ARBA" id="ARBA00005426"/>
    </source>
</evidence>
<gene>
    <name evidence="12" type="primary">moaE</name>
    <name evidence="12" type="ORF">GCM10023143_12730</name>
</gene>
<comment type="pathway">
    <text evidence="1">Cofactor biosynthesis; molybdopterin biosynthesis.</text>
</comment>
<dbReference type="Gene3D" id="3.90.1170.40">
    <property type="entry name" value="Molybdopterin biosynthesis MoaE subunit"/>
    <property type="match status" value="1"/>
</dbReference>
<dbReference type="Proteomes" id="UP001501207">
    <property type="component" value="Unassembled WGS sequence"/>
</dbReference>